<dbReference type="GO" id="GO:0070124">
    <property type="term" value="P:mitochondrial translational initiation"/>
    <property type="evidence" value="ECO:0007669"/>
    <property type="project" value="TreeGrafter"/>
</dbReference>
<dbReference type="InterPro" id="IPR016712">
    <property type="entry name" value="Rbsml_bS1m-like"/>
</dbReference>
<gene>
    <name evidence="5" type="ORF">BDV26DRAFT_279333</name>
</gene>
<feature type="region of interest" description="Disordered" evidence="3">
    <location>
        <begin position="756"/>
        <end position="782"/>
    </location>
</feature>
<dbReference type="PANTHER" id="PTHR28058:SF1">
    <property type="entry name" value="SMALL RIBOSOMAL SUBUNIT PROTEIN BS1M"/>
    <property type="match status" value="1"/>
</dbReference>
<keyword evidence="1" id="KW-0560">Oxidoreductase</keyword>
<dbReference type="InterPro" id="IPR036291">
    <property type="entry name" value="NAD(P)-bd_dom_sf"/>
</dbReference>
<proteinExistence type="inferred from homology"/>
<dbReference type="SUPFAM" id="SSF51735">
    <property type="entry name" value="NAD(P)-binding Rossmann-fold domains"/>
    <property type="match status" value="1"/>
</dbReference>
<dbReference type="Gene3D" id="3.40.50.720">
    <property type="entry name" value="NAD(P)-binding Rossmann-like Domain"/>
    <property type="match status" value="1"/>
</dbReference>
<protein>
    <submittedName>
        <fullName evidence="5">NAD(P)-binding protein</fullName>
    </submittedName>
</protein>
<keyword evidence="6" id="KW-1185">Reference proteome</keyword>
<sequence>MVKVLLTGGSGFIAAHIIDILLQRGYETVVTVRSEEKGQKILNAHPNTPKEKLSYVIVKDVAEEGAFNEAVKSNPPFDYVLHTASPFHYNVSDPVKDFLDPAIKGTTGILKAIKAYAPTVKRVVITSSFAAIVNTKEHPKVYSEENWNPVTWEEAMEPSQTYRASKTFAERAAWDFVEKEKPNFDIATINPPLVLGPVVPYLNSLDAVNTSNSRISNLVQGNNRDGLLPTGTFLWVNVHDVALAHVRAIEVAEAGGQRFFLVSGFYTNKDLADIIRDTYPELEEKLPPKDSASDMPANVYGFNNKKSIEVLGIQYKLLKETVVDTVKSLLEVARLSPTANLLRKSRLFALPQALKPPQDPPTSRVVFESDTATLPHPTRASIVTPKSSLARGDWGLKRPLPAKSTSTKSSRPVVRVNALDTFEHVTDFESAADHTVTLEKFQELHMPLSLPSKVNYATSIVPRHQSPFESYVDNTDTSKGLEETGAKQFRHSGPWLAGQTESEFSAYLNKVRSNKPELLQKLRQLFSEKRNAERRKQAQDNGEDLEALEPVKVTEEEFQTYLKSLRTDPFSLGPVVFELLDLPSPPAVPSDRIGHKYYQSPGTKLSSAEYAVSGPPKTHPSAGLSYTRSHALIYNHPKFGPQAYQRPVEARILRPKGRFKGRTSKAIAGVGGIAVEDLNAMTFVEQGSPPGLAYFDVSIPGGAKYWVTPIRASVDSEGRIGLASYRASATAKAPYNIEDYKKPSLTTISDVARGDQRAVPRLDRHKPRFRPSGEPQHTTTEDIAKNLMKTLSSS</sequence>
<evidence type="ECO:0000256" key="2">
    <source>
        <dbReference type="ARBA" id="ARBA00023445"/>
    </source>
</evidence>
<evidence type="ECO:0000256" key="3">
    <source>
        <dbReference type="SAM" id="MobiDB-lite"/>
    </source>
</evidence>
<dbReference type="Pfam" id="PF11709">
    <property type="entry name" value="Mit_ribos_Mrp51"/>
    <property type="match status" value="1"/>
</dbReference>
<dbReference type="InterPro" id="IPR001509">
    <property type="entry name" value="Epimerase_deHydtase"/>
</dbReference>
<name>A0A5N7BG38_9EURO</name>
<reference evidence="5 6" key="1">
    <citation type="submission" date="2019-04" db="EMBL/GenBank/DDBJ databases">
        <title>Friends and foes A comparative genomics studyof 23 Aspergillus species from section Flavi.</title>
        <authorList>
            <consortium name="DOE Joint Genome Institute"/>
            <person name="Kjaerbolling I."/>
            <person name="Vesth T."/>
            <person name="Frisvad J.C."/>
            <person name="Nybo J.L."/>
            <person name="Theobald S."/>
            <person name="Kildgaard S."/>
            <person name="Isbrandt T."/>
            <person name="Kuo A."/>
            <person name="Sato A."/>
            <person name="Lyhne E.K."/>
            <person name="Kogle M.E."/>
            <person name="Wiebenga A."/>
            <person name="Kun R.S."/>
            <person name="Lubbers R.J."/>
            <person name="Makela M.R."/>
            <person name="Barry K."/>
            <person name="Chovatia M."/>
            <person name="Clum A."/>
            <person name="Daum C."/>
            <person name="Haridas S."/>
            <person name="He G."/>
            <person name="LaButti K."/>
            <person name="Lipzen A."/>
            <person name="Mondo S."/>
            <person name="Riley R."/>
            <person name="Salamov A."/>
            <person name="Simmons B.A."/>
            <person name="Magnuson J.K."/>
            <person name="Henrissat B."/>
            <person name="Mortensen U.H."/>
            <person name="Larsen T.O."/>
            <person name="Devries R.P."/>
            <person name="Grigoriev I.V."/>
            <person name="Machida M."/>
            <person name="Baker S.E."/>
            <person name="Andersen M.R."/>
        </authorList>
    </citation>
    <scope>NUCLEOTIDE SEQUENCE [LARGE SCALE GENOMIC DNA]</scope>
    <source>
        <strain evidence="5 6">IBT 29228</strain>
    </source>
</reference>
<evidence type="ECO:0000259" key="4">
    <source>
        <dbReference type="Pfam" id="PF01370"/>
    </source>
</evidence>
<dbReference type="PANTHER" id="PTHR28058">
    <property type="entry name" value="37S RIBOSOMAL PROTEIN MRP51, MITOCHONDRIAL"/>
    <property type="match status" value="1"/>
</dbReference>
<accession>A0A5N7BG38</accession>
<dbReference type="FunFam" id="3.40.50.720:FF:000191">
    <property type="entry name" value="Methylglyoxal reductase (NADPH-dependent)"/>
    <property type="match status" value="1"/>
</dbReference>
<evidence type="ECO:0000313" key="5">
    <source>
        <dbReference type="EMBL" id="KAE8380709.1"/>
    </source>
</evidence>
<dbReference type="AlphaFoldDB" id="A0A5N7BG38"/>
<evidence type="ECO:0000256" key="1">
    <source>
        <dbReference type="ARBA" id="ARBA00023002"/>
    </source>
</evidence>
<dbReference type="Pfam" id="PF01370">
    <property type="entry name" value="Epimerase"/>
    <property type="match status" value="1"/>
</dbReference>
<dbReference type="GO" id="GO:0016491">
    <property type="term" value="F:oxidoreductase activity"/>
    <property type="evidence" value="ECO:0007669"/>
    <property type="project" value="UniProtKB-KW"/>
</dbReference>
<feature type="domain" description="NAD-dependent epimerase/dehydratase" evidence="4">
    <location>
        <begin position="4"/>
        <end position="256"/>
    </location>
</feature>
<dbReference type="EMBL" id="ML736178">
    <property type="protein sequence ID" value="KAE8380709.1"/>
    <property type="molecule type" value="Genomic_DNA"/>
</dbReference>
<dbReference type="CDD" id="cd05227">
    <property type="entry name" value="AR_SDR_e"/>
    <property type="match status" value="1"/>
</dbReference>
<dbReference type="OrthoDB" id="2735536at2759"/>
<dbReference type="GO" id="GO:0003735">
    <property type="term" value="F:structural constituent of ribosome"/>
    <property type="evidence" value="ECO:0007669"/>
    <property type="project" value="TreeGrafter"/>
</dbReference>
<evidence type="ECO:0000313" key="6">
    <source>
        <dbReference type="Proteomes" id="UP000326198"/>
    </source>
</evidence>
<dbReference type="GO" id="GO:0005763">
    <property type="term" value="C:mitochondrial small ribosomal subunit"/>
    <property type="evidence" value="ECO:0007669"/>
    <property type="project" value="TreeGrafter"/>
</dbReference>
<organism evidence="5 6">
    <name type="scientific">Aspergillus bertholletiae</name>
    <dbReference type="NCBI Taxonomy" id="1226010"/>
    <lineage>
        <taxon>Eukaryota</taxon>
        <taxon>Fungi</taxon>
        <taxon>Dikarya</taxon>
        <taxon>Ascomycota</taxon>
        <taxon>Pezizomycotina</taxon>
        <taxon>Eurotiomycetes</taxon>
        <taxon>Eurotiomycetidae</taxon>
        <taxon>Eurotiales</taxon>
        <taxon>Aspergillaceae</taxon>
        <taxon>Aspergillus</taxon>
        <taxon>Aspergillus subgen. Circumdati</taxon>
    </lineage>
</organism>
<dbReference type="Proteomes" id="UP000326198">
    <property type="component" value="Unassembled WGS sequence"/>
</dbReference>
<comment type="similarity">
    <text evidence="2">Belongs to the NAD(P)-dependent epimerase/dehydratase family. Dihydroflavonol-4-reductase subfamily.</text>
</comment>